<accession>I1C055</accession>
<dbReference type="EMBL" id="CH476735">
    <property type="protein sequence ID" value="EIE81835.1"/>
    <property type="molecule type" value="Genomic_DNA"/>
</dbReference>
<protein>
    <submittedName>
        <fullName evidence="1">Uncharacterized protein</fullName>
    </submittedName>
</protein>
<proteinExistence type="predicted"/>
<gene>
    <name evidence="1" type="ORF">RO3G_06540</name>
</gene>
<evidence type="ECO:0000313" key="1">
    <source>
        <dbReference type="EMBL" id="EIE81835.1"/>
    </source>
</evidence>
<keyword evidence="2" id="KW-1185">Reference proteome</keyword>
<dbReference type="VEuPathDB" id="FungiDB:RO3G_06540"/>
<dbReference type="AlphaFoldDB" id="I1C055"/>
<dbReference type="RefSeq" id="XP_067517231.1">
    <property type="nucleotide sequence ID" value="XM_067661130.1"/>
</dbReference>
<dbReference type="GeneID" id="93613511"/>
<dbReference type="InParanoid" id="I1C055"/>
<name>I1C055_RHIO9</name>
<organism evidence="1 2">
    <name type="scientific">Rhizopus delemar (strain RA 99-880 / ATCC MYA-4621 / FGSC 9543 / NRRL 43880)</name>
    <name type="common">Mucormycosis agent</name>
    <name type="synonym">Rhizopus arrhizus var. delemar</name>
    <dbReference type="NCBI Taxonomy" id="246409"/>
    <lineage>
        <taxon>Eukaryota</taxon>
        <taxon>Fungi</taxon>
        <taxon>Fungi incertae sedis</taxon>
        <taxon>Mucoromycota</taxon>
        <taxon>Mucoromycotina</taxon>
        <taxon>Mucoromycetes</taxon>
        <taxon>Mucorales</taxon>
        <taxon>Mucorineae</taxon>
        <taxon>Rhizopodaceae</taxon>
        <taxon>Rhizopus</taxon>
    </lineage>
</organism>
<reference evidence="1 2" key="1">
    <citation type="journal article" date="2009" name="PLoS Genet.">
        <title>Genomic analysis of the basal lineage fungus Rhizopus oryzae reveals a whole-genome duplication.</title>
        <authorList>
            <person name="Ma L.-J."/>
            <person name="Ibrahim A.S."/>
            <person name="Skory C."/>
            <person name="Grabherr M.G."/>
            <person name="Burger G."/>
            <person name="Butler M."/>
            <person name="Elias M."/>
            <person name="Idnurm A."/>
            <person name="Lang B.F."/>
            <person name="Sone T."/>
            <person name="Abe A."/>
            <person name="Calvo S.E."/>
            <person name="Corrochano L.M."/>
            <person name="Engels R."/>
            <person name="Fu J."/>
            <person name="Hansberg W."/>
            <person name="Kim J.-M."/>
            <person name="Kodira C.D."/>
            <person name="Koehrsen M.J."/>
            <person name="Liu B."/>
            <person name="Miranda-Saavedra D."/>
            <person name="O'Leary S."/>
            <person name="Ortiz-Castellanos L."/>
            <person name="Poulter R."/>
            <person name="Rodriguez-Romero J."/>
            <person name="Ruiz-Herrera J."/>
            <person name="Shen Y.-Q."/>
            <person name="Zeng Q."/>
            <person name="Galagan J."/>
            <person name="Birren B.W."/>
            <person name="Cuomo C.A."/>
            <person name="Wickes B.L."/>
        </authorList>
    </citation>
    <scope>NUCLEOTIDE SEQUENCE [LARGE SCALE GENOMIC DNA]</scope>
    <source>
        <strain evidence="2">RA 99-880 / ATCC MYA-4621 / FGSC 9543 / NRRL 43880</strain>
    </source>
</reference>
<dbReference type="Proteomes" id="UP000009138">
    <property type="component" value="Unassembled WGS sequence"/>
</dbReference>
<evidence type="ECO:0000313" key="2">
    <source>
        <dbReference type="Proteomes" id="UP000009138"/>
    </source>
</evidence>
<sequence>MVGSKADYMREAAQFLLLLYLKCTTHCRYCCTILLPVPRNTRYWSKNMGIVFLNIGLEWSTLHCTENQEWEYVQSYHKKLWFDYTEKCWS</sequence>